<organism evidence="2">
    <name type="scientific">marine sediment metagenome</name>
    <dbReference type="NCBI Taxonomy" id="412755"/>
    <lineage>
        <taxon>unclassified sequences</taxon>
        <taxon>metagenomes</taxon>
        <taxon>ecological metagenomes</taxon>
    </lineage>
</organism>
<feature type="non-terminal residue" evidence="2">
    <location>
        <position position="1"/>
    </location>
</feature>
<comment type="caution">
    <text evidence="2">The sequence shown here is derived from an EMBL/GenBank/DDBJ whole genome shotgun (WGS) entry which is preliminary data.</text>
</comment>
<feature type="domain" description="FMN-binding" evidence="1">
    <location>
        <begin position="3"/>
        <end position="26"/>
    </location>
</feature>
<evidence type="ECO:0000313" key="2">
    <source>
        <dbReference type="EMBL" id="GAI46445.1"/>
    </source>
</evidence>
<dbReference type="GO" id="GO:0010181">
    <property type="term" value="F:FMN binding"/>
    <property type="evidence" value="ECO:0007669"/>
    <property type="project" value="InterPro"/>
</dbReference>
<dbReference type="InterPro" id="IPR007329">
    <property type="entry name" value="FMN-bd"/>
</dbReference>
<sequence length="43" mass="4760">DHGDFDQLAGATVTSRAVITALQESLSYFDEQRNLLLEAPTHE</sequence>
<dbReference type="GO" id="GO:0016020">
    <property type="term" value="C:membrane"/>
    <property type="evidence" value="ECO:0007669"/>
    <property type="project" value="InterPro"/>
</dbReference>
<protein>
    <recommendedName>
        <fullName evidence="1">FMN-binding domain-containing protein</fullName>
    </recommendedName>
</protein>
<accession>X1Q5U9</accession>
<name>X1Q5U9_9ZZZZ</name>
<dbReference type="Pfam" id="PF04205">
    <property type="entry name" value="FMN_bind"/>
    <property type="match status" value="1"/>
</dbReference>
<reference evidence="2" key="1">
    <citation type="journal article" date="2014" name="Front. Microbiol.">
        <title>High frequency of phylogenetically diverse reductive dehalogenase-homologous genes in deep subseafloor sedimentary metagenomes.</title>
        <authorList>
            <person name="Kawai M."/>
            <person name="Futagami T."/>
            <person name="Toyoda A."/>
            <person name="Takaki Y."/>
            <person name="Nishi S."/>
            <person name="Hori S."/>
            <person name="Arai W."/>
            <person name="Tsubouchi T."/>
            <person name="Morono Y."/>
            <person name="Uchiyama I."/>
            <person name="Ito T."/>
            <person name="Fujiyama A."/>
            <person name="Inagaki F."/>
            <person name="Takami H."/>
        </authorList>
    </citation>
    <scope>NUCLEOTIDE SEQUENCE</scope>
    <source>
        <strain evidence="2">Expedition CK06-06</strain>
    </source>
</reference>
<proteinExistence type="predicted"/>
<gene>
    <name evidence="2" type="ORF">S06H3_41787</name>
</gene>
<dbReference type="AlphaFoldDB" id="X1Q5U9"/>
<dbReference type="EMBL" id="BARV01025789">
    <property type="protein sequence ID" value="GAI46445.1"/>
    <property type="molecule type" value="Genomic_DNA"/>
</dbReference>
<evidence type="ECO:0000259" key="1">
    <source>
        <dbReference type="Pfam" id="PF04205"/>
    </source>
</evidence>